<keyword evidence="2" id="KW-0472">Membrane</keyword>
<comment type="caution">
    <text evidence="3">The sequence shown here is derived from an EMBL/GenBank/DDBJ whole genome shotgun (WGS) entry which is preliminary data.</text>
</comment>
<dbReference type="Proteomes" id="UP000553888">
    <property type="component" value="Unassembled WGS sequence"/>
</dbReference>
<feature type="transmembrane region" description="Helical" evidence="2">
    <location>
        <begin position="30"/>
        <end position="52"/>
    </location>
</feature>
<feature type="region of interest" description="Disordered" evidence="1">
    <location>
        <begin position="53"/>
        <end position="91"/>
    </location>
</feature>
<feature type="region of interest" description="Disordered" evidence="1">
    <location>
        <begin position="1"/>
        <end position="25"/>
    </location>
</feature>
<proteinExistence type="predicted"/>
<evidence type="ECO:0000256" key="2">
    <source>
        <dbReference type="SAM" id="Phobius"/>
    </source>
</evidence>
<protein>
    <submittedName>
        <fullName evidence="3">Uncharacterized protein</fullName>
    </submittedName>
</protein>
<keyword evidence="2" id="KW-1133">Transmembrane helix</keyword>
<dbReference type="RefSeq" id="WP_179568803.1">
    <property type="nucleotide sequence ID" value="NZ_JACBZY010000001.1"/>
</dbReference>
<feature type="compositionally biased region" description="Pro residues" evidence="1">
    <location>
        <begin position="1"/>
        <end position="20"/>
    </location>
</feature>
<dbReference type="EMBL" id="JACBZY010000001">
    <property type="protein sequence ID" value="NYH00160.1"/>
    <property type="molecule type" value="Genomic_DNA"/>
</dbReference>
<gene>
    <name evidence="3" type="ORF">BJ979_002785</name>
</gene>
<name>A0A852YR36_9MICO</name>
<keyword evidence="2" id="KW-0812">Transmembrane</keyword>
<accession>A0A852YR36</accession>
<evidence type="ECO:0000256" key="1">
    <source>
        <dbReference type="SAM" id="MobiDB-lite"/>
    </source>
</evidence>
<keyword evidence="4" id="KW-1185">Reference proteome</keyword>
<reference evidence="3 4" key="1">
    <citation type="submission" date="2020-07" db="EMBL/GenBank/DDBJ databases">
        <title>Sequencing the genomes of 1000 actinobacteria strains.</title>
        <authorList>
            <person name="Klenk H.-P."/>
        </authorList>
    </citation>
    <scope>NUCLEOTIDE SEQUENCE [LARGE SCALE GENOMIC DNA]</scope>
    <source>
        <strain evidence="3 4">DSM 23141</strain>
    </source>
</reference>
<organism evidence="3 4">
    <name type="scientific">Schumannella luteola</name>
    <dbReference type="NCBI Taxonomy" id="472059"/>
    <lineage>
        <taxon>Bacteria</taxon>
        <taxon>Bacillati</taxon>
        <taxon>Actinomycetota</taxon>
        <taxon>Actinomycetes</taxon>
        <taxon>Micrococcales</taxon>
        <taxon>Microbacteriaceae</taxon>
        <taxon>Schumannella</taxon>
    </lineage>
</organism>
<dbReference type="AlphaFoldDB" id="A0A852YR36"/>
<sequence>MSEDPTPPVDPEPAPAPAVPRAPRRRVRTIVLSIVTGAAALALAVAGIAALAPAGGPTSSSTSRAGAGPSGPASPSASPSPGASAGAATSPDPAAVLGGLLAAGAEASSDPSTGTARVDDVATGALLAEIANDQQELAAFGWTRTGTPKIVSASVLSTDPAATPAQMVVRACIDSSGVTTYDSEGAPLPSDPTVVPRSLSDFTLIDASGRWLVADRSYPDDPQC</sequence>
<evidence type="ECO:0000313" key="4">
    <source>
        <dbReference type="Proteomes" id="UP000553888"/>
    </source>
</evidence>
<evidence type="ECO:0000313" key="3">
    <source>
        <dbReference type="EMBL" id="NYH00160.1"/>
    </source>
</evidence>